<dbReference type="RefSeq" id="WP_073111592.1">
    <property type="nucleotide sequence ID" value="NZ_FQZY01000046.1"/>
</dbReference>
<evidence type="ECO:0000259" key="2">
    <source>
        <dbReference type="Pfam" id="PF21640"/>
    </source>
</evidence>
<keyword evidence="4" id="KW-1185">Reference proteome</keyword>
<evidence type="ECO:0000313" key="4">
    <source>
        <dbReference type="Proteomes" id="UP000184301"/>
    </source>
</evidence>
<name>A0A1M6S254_9FIRM</name>
<organism evidence="3 4">
    <name type="scientific">Hespellia stercorisuis DSM 15480</name>
    <dbReference type="NCBI Taxonomy" id="1121950"/>
    <lineage>
        <taxon>Bacteria</taxon>
        <taxon>Bacillati</taxon>
        <taxon>Bacillota</taxon>
        <taxon>Clostridia</taxon>
        <taxon>Lachnospirales</taxon>
        <taxon>Lachnospiraceae</taxon>
        <taxon>Hespellia</taxon>
    </lineage>
</organism>
<evidence type="ECO:0000313" key="3">
    <source>
        <dbReference type="EMBL" id="SHK38914.1"/>
    </source>
</evidence>
<dbReference type="InterPro" id="IPR048476">
    <property type="entry name" value="LytM_N"/>
</dbReference>
<dbReference type="GO" id="GO:0004222">
    <property type="term" value="F:metalloendopeptidase activity"/>
    <property type="evidence" value="ECO:0007669"/>
    <property type="project" value="TreeGrafter"/>
</dbReference>
<dbReference type="InterPro" id="IPR016047">
    <property type="entry name" value="M23ase_b-sheet_dom"/>
</dbReference>
<dbReference type="InterPro" id="IPR011055">
    <property type="entry name" value="Dup_hybrid_motif"/>
</dbReference>
<proteinExistence type="predicted"/>
<protein>
    <submittedName>
        <fullName evidence="3">Peptidase family M23</fullName>
    </submittedName>
</protein>
<dbReference type="Proteomes" id="UP000184301">
    <property type="component" value="Unassembled WGS sequence"/>
</dbReference>
<dbReference type="OrthoDB" id="9810477at2"/>
<dbReference type="Pfam" id="PF21640">
    <property type="entry name" value="LytM_N"/>
    <property type="match status" value="1"/>
</dbReference>
<dbReference type="EMBL" id="FQZY01000046">
    <property type="protein sequence ID" value="SHK38914.1"/>
    <property type="molecule type" value="Genomic_DNA"/>
</dbReference>
<dbReference type="InterPro" id="IPR050570">
    <property type="entry name" value="Cell_wall_metabolism_enzyme"/>
</dbReference>
<accession>A0A1M6S254</accession>
<feature type="domain" description="LytM N-terminal" evidence="2">
    <location>
        <begin position="34"/>
        <end position="119"/>
    </location>
</feature>
<gene>
    <name evidence="3" type="ORF">SAMN02745243_02829</name>
</gene>
<dbReference type="AlphaFoldDB" id="A0A1M6S254"/>
<dbReference type="PANTHER" id="PTHR21666:SF268">
    <property type="entry name" value="PEPTIDASE M23 DOMAIN-CONTAINING PROTEIN"/>
    <property type="match status" value="1"/>
</dbReference>
<dbReference type="Pfam" id="PF01551">
    <property type="entry name" value="Peptidase_M23"/>
    <property type="match status" value="1"/>
</dbReference>
<reference evidence="3 4" key="1">
    <citation type="submission" date="2016-11" db="EMBL/GenBank/DDBJ databases">
        <authorList>
            <person name="Jaros S."/>
            <person name="Januszkiewicz K."/>
            <person name="Wedrychowicz H."/>
        </authorList>
    </citation>
    <scope>NUCLEOTIDE SEQUENCE [LARGE SCALE GENOMIC DNA]</scope>
    <source>
        <strain evidence="3 4">DSM 15480</strain>
    </source>
</reference>
<dbReference type="STRING" id="1121950.SAMN02745243_02829"/>
<dbReference type="SUPFAM" id="SSF51261">
    <property type="entry name" value="Duplicated hybrid motif"/>
    <property type="match status" value="1"/>
</dbReference>
<dbReference type="PANTHER" id="PTHR21666">
    <property type="entry name" value="PEPTIDASE-RELATED"/>
    <property type="match status" value="1"/>
</dbReference>
<dbReference type="CDD" id="cd12797">
    <property type="entry name" value="M23_peptidase"/>
    <property type="match status" value="1"/>
</dbReference>
<dbReference type="Gene3D" id="2.70.70.10">
    <property type="entry name" value="Glucose Permease (Domain IIA)"/>
    <property type="match status" value="1"/>
</dbReference>
<evidence type="ECO:0000259" key="1">
    <source>
        <dbReference type="Pfam" id="PF01551"/>
    </source>
</evidence>
<sequence length="278" mass="31874">MSSQRIKFNLFLLVLLSALFVELSIAELTEKSEQSRLTEDTVHADAFRRQKVEPAMAAYIRTLDQPGENLALYWLETDFGKERMETVWGAETLADFRQKWKNHPDYPEYRKWCSAIYDDAKCFPVPKFIEKRAGVTFEDSWMYERNYGGKSGHEGCDIMAGENIRGYYPVLSMTDGTVTQKGWLPKGGYRIGVMSDHAVYFYYAHLDSYADLEEGDRVKSGELLGFMGDSGYGETEGTVGKFPVHLHIGIYLCEGTEEISVNPYALLHYLEDKKIKIW</sequence>
<feature type="domain" description="M23ase beta-sheet core" evidence="1">
    <location>
        <begin position="152"/>
        <end position="252"/>
    </location>
</feature>